<evidence type="ECO:0000313" key="2">
    <source>
        <dbReference type="Proteomes" id="UP001057877"/>
    </source>
</evidence>
<organism evidence="1 2">
    <name type="scientific">Paenibacillus spongiae</name>
    <dbReference type="NCBI Taxonomy" id="2909671"/>
    <lineage>
        <taxon>Bacteria</taxon>
        <taxon>Bacillati</taxon>
        <taxon>Bacillota</taxon>
        <taxon>Bacilli</taxon>
        <taxon>Bacillales</taxon>
        <taxon>Paenibacillaceae</taxon>
        <taxon>Paenibacillus</taxon>
    </lineage>
</organism>
<sequence length="331" mass="36992">MTKSSYKTGSTLARYGGAWTTYLGSAHGVLTAAQMTDLSLTEMAGMTGMAFQLYMHKHCDAASVTVYDWVSRHLNVLDRIGILSEVYHYEPGTRTYEAARKHAVTNIQASIDRGVGVVAWAIDGGEFGIIHGYDDEDGVYLVDGVAKFNRAFGSDPVLYENIGLTFPPAPFLHYQIPIASVAYNREQTYVDSLKFYVHEMEKQYHMSPDFHSGFLAYDNWIHALSSASYNAFGLRYSTSVYAEAKMWAAEYVRLLANSWGEMPRLSDIADRFEEIAKLYSKMMLDILAQDWDGAKHLGKPVTTEQANQLIPCLKKAKVLEAEAVCILKEAL</sequence>
<proteinExistence type="predicted"/>
<gene>
    <name evidence="1" type="ORF">L1F29_29305</name>
</gene>
<dbReference type="Proteomes" id="UP001057877">
    <property type="component" value="Chromosome"/>
</dbReference>
<name>A0ABY5S9J9_9BACL</name>
<protein>
    <recommendedName>
        <fullName evidence="3">DUF4872 domain-containing protein</fullName>
    </recommendedName>
</protein>
<dbReference type="EMBL" id="CP091430">
    <property type="protein sequence ID" value="UVI29470.1"/>
    <property type="molecule type" value="Genomic_DNA"/>
</dbReference>
<keyword evidence="2" id="KW-1185">Reference proteome</keyword>
<reference evidence="1" key="1">
    <citation type="submission" date="2022-01" db="EMBL/GenBank/DDBJ databases">
        <title>Paenibacillus spongiae sp. nov., isolated from marine sponge.</title>
        <authorList>
            <person name="Li Z."/>
            <person name="Zhang M."/>
        </authorList>
    </citation>
    <scope>NUCLEOTIDE SEQUENCE</scope>
    <source>
        <strain evidence="1">PHS-Z3</strain>
    </source>
</reference>
<evidence type="ECO:0000313" key="1">
    <source>
        <dbReference type="EMBL" id="UVI29470.1"/>
    </source>
</evidence>
<evidence type="ECO:0008006" key="3">
    <source>
        <dbReference type="Google" id="ProtNLM"/>
    </source>
</evidence>
<dbReference type="RefSeq" id="WP_258385559.1">
    <property type="nucleotide sequence ID" value="NZ_CP091430.1"/>
</dbReference>
<accession>A0ABY5S9J9</accession>